<dbReference type="PIRSF" id="PIRSF018266">
    <property type="entry name" value="FecR"/>
    <property type="match status" value="1"/>
</dbReference>
<keyword evidence="1" id="KW-0812">Transmembrane</keyword>
<dbReference type="Proteomes" id="UP000279089">
    <property type="component" value="Unassembled WGS sequence"/>
</dbReference>
<evidence type="ECO:0000256" key="1">
    <source>
        <dbReference type="SAM" id="Phobius"/>
    </source>
</evidence>
<evidence type="ECO:0000313" key="4">
    <source>
        <dbReference type="EMBL" id="RPD38489.1"/>
    </source>
</evidence>
<dbReference type="PANTHER" id="PTHR30273">
    <property type="entry name" value="PERIPLASMIC SIGNAL SENSOR AND SIGMA FACTOR ACTIVATOR FECR-RELATED"/>
    <property type="match status" value="1"/>
</dbReference>
<dbReference type="RefSeq" id="WP_120518987.1">
    <property type="nucleotide sequence ID" value="NZ_QXZY01000015.1"/>
</dbReference>
<feature type="domain" description="FecR protein" evidence="2">
    <location>
        <begin position="162"/>
        <end position="257"/>
    </location>
</feature>
<reference evidence="5" key="1">
    <citation type="submission" date="2018-11" db="EMBL/GenBank/DDBJ databases">
        <title>Chitinophaga lutea sp.nov., isolate from arsenic contaminated soil.</title>
        <authorList>
            <person name="Zong Y."/>
        </authorList>
    </citation>
    <scope>NUCLEOTIDE SEQUENCE [LARGE SCALE GENOMIC DNA]</scope>
    <source>
        <strain evidence="5">YLT18</strain>
    </source>
</reference>
<feature type="domain" description="Protein FecR C-terminal" evidence="3">
    <location>
        <begin position="299"/>
        <end position="365"/>
    </location>
</feature>
<comment type="caution">
    <text evidence="4">The sequence shown here is derived from an EMBL/GenBank/DDBJ whole genome shotgun (WGS) entry which is preliminary data.</text>
</comment>
<gene>
    <name evidence="4" type="ORF">EG028_24795</name>
</gene>
<keyword evidence="1" id="KW-1133">Transmembrane helix</keyword>
<proteinExistence type="predicted"/>
<accession>A0A3N4MFR8</accession>
<sequence>MTEQEFLDLLARYKHGKLSGAEMQQFAQAVADGTFDDLVKEDVLKTLHEPKVSGKKGILRILTVRRYKVAAAVVAGVVAGGLSFLLLTRHSRQADITARRNVEADFPPGSHKAVLTLADGSVVELDSTGAVIPAQGNAIAQASGGQLHYQGGSSGPESLYNTLRTPRGGQYKIKLADGTQVWLNAGSSLRFPIQFHKGERTVELKGEAYFEVAKDAARPFRVKAGKMDVAVLGTHFNVMAYENEETIQATLLEGAVNVMAGNEQQRLAPGQQASMPASGHIAVKEVDVEEAVAWKNGLFIFQDAGITTIMRQIERWYDVEVEYEGAPKDIQLNGEVYRSYNLSQVLAVLKAAGLQFKIEGKKVVIIS</sequence>
<dbReference type="GO" id="GO:0016989">
    <property type="term" value="F:sigma factor antagonist activity"/>
    <property type="evidence" value="ECO:0007669"/>
    <property type="project" value="TreeGrafter"/>
</dbReference>
<dbReference type="Gene3D" id="3.55.50.30">
    <property type="match status" value="1"/>
</dbReference>
<protein>
    <submittedName>
        <fullName evidence="4">DUF4974 domain-containing protein</fullName>
    </submittedName>
</protein>
<feature type="transmembrane region" description="Helical" evidence="1">
    <location>
        <begin position="69"/>
        <end position="87"/>
    </location>
</feature>
<dbReference type="Pfam" id="PF16344">
    <property type="entry name" value="FecR_C"/>
    <property type="match status" value="1"/>
</dbReference>
<keyword evidence="5" id="KW-1185">Reference proteome</keyword>
<evidence type="ECO:0000313" key="5">
    <source>
        <dbReference type="Proteomes" id="UP000279089"/>
    </source>
</evidence>
<dbReference type="InterPro" id="IPR012373">
    <property type="entry name" value="Ferrdict_sens_TM"/>
</dbReference>
<dbReference type="Gene3D" id="2.60.120.1440">
    <property type="match status" value="1"/>
</dbReference>
<dbReference type="FunFam" id="2.60.120.1440:FF:000001">
    <property type="entry name" value="Putative anti-sigma factor"/>
    <property type="match status" value="1"/>
</dbReference>
<evidence type="ECO:0000259" key="2">
    <source>
        <dbReference type="Pfam" id="PF04773"/>
    </source>
</evidence>
<organism evidence="4 5">
    <name type="scientific">Chitinophaga barathri</name>
    <dbReference type="NCBI Taxonomy" id="1647451"/>
    <lineage>
        <taxon>Bacteria</taxon>
        <taxon>Pseudomonadati</taxon>
        <taxon>Bacteroidota</taxon>
        <taxon>Chitinophagia</taxon>
        <taxon>Chitinophagales</taxon>
        <taxon>Chitinophagaceae</taxon>
        <taxon>Chitinophaga</taxon>
    </lineage>
</organism>
<dbReference type="InterPro" id="IPR006860">
    <property type="entry name" value="FecR"/>
</dbReference>
<name>A0A3N4MFR8_9BACT</name>
<dbReference type="OrthoDB" id="1099963at2"/>
<dbReference type="PANTHER" id="PTHR30273:SF2">
    <property type="entry name" value="PROTEIN FECR"/>
    <property type="match status" value="1"/>
</dbReference>
<dbReference type="EMBL" id="RMBX01000015">
    <property type="protein sequence ID" value="RPD38489.1"/>
    <property type="molecule type" value="Genomic_DNA"/>
</dbReference>
<evidence type="ECO:0000259" key="3">
    <source>
        <dbReference type="Pfam" id="PF16344"/>
    </source>
</evidence>
<dbReference type="InterPro" id="IPR032508">
    <property type="entry name" value="FecR_C"/>
</dbReference>
<keyword evidence="1" id="KW-0472">Membrane</keyword>
<dbReference type="Pfam" id="PF04773">
    <property type="entry name" value="FecR"/>
    <property type="match status" value="1"/>
</dbReference>
<dbReference type="AlphaFoldDB" id="A0A3N4MFR8"/>